<dbReference type="Pfam" id="PF01494">
    <property type="entry name" value="FAD_binding_3"/>
    <property type="match status" value="1"/>
</dbReference>
<comment type="similarity">
    <text evidence="1">Belongs to the paxM FAD-dependent monooxygenase family.</text>
</comment>
<dbReference type="EMBL" id="JAWDJX010000028">
    <property type="protein sequence ID" value="KAK3051029.1"/>
    <property type="molecule type" value="Genomic_DNA"/>
</dbReference>
<evidence type="ECO:0000256" key="4">
    <source>
        <dbReference type="ARBA" id="ARBA00023002"/>
    </source>
</evidence>
<dbReference type="SUPFAM" id="SSF51905">
    <property type="entry name" value="FAD/NAD(P)-binding domain"/>
    <property type="match status" value="1"/>
</dbReference>
<dbReference type="Gene3D" id="2.40.400.10">
    <property type="entry name" value="Acetoacetate decarboxylase-like"/>
    <property type="match status" value="1"/>
</dbReference>
<dbReference type="GO" id="GO:0071949">
    <property type="term" value="F:FAD binding"/>
    <property type="evidence" value="ECO:0007669"/>
    <property type="project" value="InterPro"/>
</dbReference>
<keyword evidence="2" id="KW-0285">Flavoprotein</keyword>
<sequence length="692" mass="75314">MNGSHVSPQPLKVIIVGAGIGGLTAAIALRRQGHHVALHEAAAAPNEAGAAINIVPNADSVLLKLGVDVLNSGAVPLKSMRILKSSGELLDDRNMLSSADRWQARWLLTHRAHLHEYLKSVAISQSGPGKPASLHYAHRVSEVFPQTATVSFEDGSTAHADIVVGADGVHSVTRKAISPTTNAQRGKHSAFRFLVSRQAALEDPMTADFFTRTGCMDLCYAEDRKIVIYPCANNEMFNFVCIHPAGLSDTSGGYNNSTSSALMLKIFSEFAPVLLAMLEKADPKSLRVYPLFDMDTLPTFVSGRMALIGDAAHPFLPHLAQGGAMAIEDGVSLGVMLSGAQSTDELEARLQLYNNARYERATRMQEYTRIVGGDSVKKDETTTGQLSLNDYLEYGLSHDEFDASNGILQKWRQARDPHVYRRQPIAFGPLPGTRSNQPVESASRTATIVFKTSATYLRNLLPSSAYAFGSRDTVAYASFRLHILDNVASLGGASQYMLGLYIHNIQYTTKSGKAITGTYLPVVFEDLNDPTTSFSGVIGFPRVWSNFSVDASDHTYTATLSWAGQIWAKLNWPDLSAEKDTADHGASDETLLVHRYLPGADRQEDSPPDADDTVMIPLADPRTQTTLHKRDSSDHASVTFNTCDEQRFPVLHRIVSSLAAIPIYEVVEAFVEENVSMPDFTAGVEVESNVIS</sequence>
<keyword evidence="8" id="KW-1185">Reference proteome</keyword>
<dbReference type="InterPro" id="IPR023375">
    <property type="entry name" value="ADC_dom_sf"/>
</dbReference>
<dbReference type="SUPFAM" id="SSF54373">
    <property type="entry name" value="FAD-linked reductases, C-terminal domain"/>
    <property type="match status" value="1"/>
</dbReference>
<dbReference type="InterPro" id="IPR036188">
    <property type="entry name" value="FAD/NAD-bd_sf"/>
</dbReference>
<proteinExistence type="inferred from homology"/>
<dbReference type="AlphaFoldDB" id="A0AAJ0G7F4"/>
<reference evidence="7" key="1">
    <citation type="submission" date="2023-04" db="EMBL/GenBank/DDBJ databases">
        <title>Black Yeasts Isolated from many extreme environments.</title>
        <authorList>
            <person name="Coleine C."/>
            <person name="Stajich J.E."/>
            <person name="Selbmann L."/>
        </authorList>
    </citation>
    <scope>NUCLEOTIDE SEQUENCE</scope>
    <source>
        <strain evidence="7">CCFEE 5312</strain>
    </source>
</reference>
<dbReference type="Proteomes" id="UP001271007">
    <property type="component" value="Unassembled WGS sequence"/>
</dbReference>
<accession>A0AAJ0G7F4</accession>
<feature type="domain" description="FAD-binding" evidence="6">
    <location>
        <begin position="12"/>
        <end position="365"/>
    </location>
</feature>
<keyword evidence="4" id="KW-0560">Oxidoreductase</keyword>
<dbReference type="PRINTS" id="PR00420">
    <property type="entry name" value="RNGMNOXGNASE"/>
</dbReference>
<evidence type="ECO:0000256" key="1">
    <source>
        <dbReference type="ARBA" id="ARBA00007992"/>
    </source>
</evidence>
<dbReference type="SUPFAM" id="SSF160104">
    <property type="entry name" value="Acetoacetate decarboxylase-like"/>
    <property type="match status" value="1"/>
</dbReference>
<evidence type="ECO:0000313" key="8">
    <source>
        <dbReference type="Proteomes" id="UP001271007"/>
    </source>
</evidence>
<keyword evidence="3" id="KW-0274">FAD</keyword>
<dbReference type="InterPro" id="IPR050493">
    <property type="entry name" value="FAD-dep_Monooxygenase_BioMet"/>
</dbReference>
<dbReference type="Gene3D" id="3.50.50.60">
    <property type="entry name" value="FAD/NAD(P)-binding domain"/>
    <property type="match status" value="1"/>
</dbReference>
<evidence type="ECO:0000313" key="7">
    <source>
        <dbReference type="EMBL" id="KAK3051029.1"/>
    </source>
</evidence>
<protein>
    <recommendedName>
        <fullName evidence="6">FAD-binding domain-containing protein</fullName>
    </recommendedName>
</protein>
<evidence type="ECO:0000259" key="6">
    <source>
        <dbReference type="Pfam" id="PF01494"/>
    </source>
</evidence>
<keyword evidence="5" id="KW-0503">Monooxygenase</keyword>
<gene>
    <name evidence="7" type="ORF">LTR09_007778</name>
</gene>
<dbReference type="InterPro" id="IPR002938">
    <property type="entry name" value="FAD-bd"/>
</dbReference>
<evidence type="ECO:0000256" key="5">
    <source>
        <dbReference type="ARBA" id="ARBA00023033"/>
    </source>
</evidence>
<evidence type="ECO:0000256" key="2">
    <source>
        <dbReference type="ARBA" id="ARBA00022630"/>
    </source>
</evidence>
<organism evidence="7 8">
    <name type="scientific">Extremus antarcticus</name>
    <dbReference type="NCBI Taxonomy" id="702011"/>
    <lineage>
        <taxon>Eukaryota</taxon>
        <taxon>Fungi</taxon>
        <taxon>Dikarya</taxon>
        <taxon>Ascomycota</taxon>
        <taxon>Pezizomycotina</taxon>
        <taxon>Dothideomycetes</taxon>
        <taxon>Dothideomycetidae</taxon>
        <taxon>Mycosphaerellales</taxon>
        <taxon>Extremaceae</taxon>
        <taxon>Extremus</taxon>
    </lineage>
</organism>
<evidence type="ECO:0000256" key="3">
    <source>
        <dbReference type="ARBA" id="ARBA00022827"/>
    </source>
</evidence>
<name>A0AAJ0G7F4_9PEZI</name>
<dbReference type="GO" id="GO:0004497">
    <property type="term" value="F:monooxygenase activity"/>
    <property type="evidence" value="ECO:0007669"/>
    <property type="project" value="UniProtKB-KW"/>
</dbReference>
<dbReference type="PANTHER" id="PTHR13789">
    <property type="entry name" value="MONOOXYGENASE"/>
    <property type="match status" value="1"/>
</dbReference>
<comment type="caution">
    <text evidence="7">The sequence shown here is derived from an EMBL/GenBank/DDBJ whole genome shotgun (WGS) entry which is preliminary data.</text>
</comment>
<dbReference type="PANTHER" id="PTHR13789:SF261">
    <property type="entry name" value="HYDROXYLASE, PUTATIVE (AFU_ORTHOLOGUE AFUA_7G00590)-RELATED"/>
    <property type="match status" value="1"/>
</dbReference>